<sequence length="115" mass="12063">MRFILLAALIAPFASAAVAGVDVEARAEVEAIAQVEERSLLPLDKRSCVANGCKCSTKHPLKQGQYCGNCVWSNGDGYIITAKRVNNHVYECSPSGSCCDYGVGSDCGSGTARCG</sequence>
<feature type="chain" id="PRO_5015616527" description="SSCRP protein" evidence="1">
    <location>
        <begin position="17"/>
        <end position="115"/>
    </location>
</feature>
<evidence type="ECO:0000256" key="1">
    <source>
        <dbReference type="SAM" id="SignalP"/>
    </source>
</evidence>
<evidence type="ECO:0000313" key="2">
    <source>
        <dbReference type="EMBL" id="PTB37368.1"/>
    </source>
</evidence>
<dbReference type="Proteomes" id="UP000240493">
    <property type="component" value="Unassembled WGS sequence"/>
</dbReference>
<organism evidence="2 3">
    <name type="scientific">Trichoderma asperellum (strain ATCC 204424 / CBS 433.97 / NBRC 101777)</name>
    <dbReference type="NCBI Taxonomy" id="1042311"/>
    <lineage>
        <taxon>Eukaryota</taxon>
        <taxon>Fungi</taxon>
        <taxon>Dikarya</taxon>
        <taxon>Ascomycota</taxon>
        <taxon>Pezizomycotina</taxon>
        <taxon>Sordariomycetes</taxon>
        <taxon>Hypocreomycetidae</taxon>
        <taxon>Hypocreales</taxon>
        <taxon>Hypocreaceae</taxon>
        <taxon>Trichoderma</taxon>
    </lineage>
</organism>
<evidence type="ECO:0000313" key="3">
    <source>
        <dbReference type="Proteomes" id="UP000240493"/>
    </source>
</evidence>
<gene>
    <name evidence="2" type="ORF">M441DRAFT_61323</name>
</gene>
<dbReference type="AlphaFoldDB" id="A0A2T3YXS2"/>
<name>A0A2T3YXS2_TRIA4</name>
<accession>A0A2T3YXS2</accession>
<protein>
    <recommendedName>
        <fullName evidence="4">SSCRP protein</fullName>
    </recommendedName>
</protein>
<evidence type="ECO:0008006" key="4">
    <source>
        <dbReference type="Google" id="ProtNLM"/>
    </source>
</evidence>
<dbReference type="OrthoDB" id="5394791at2759"/>
<reference evidence="2 3" key="1">
    <citation type="submission" date="2016-07" db="EMBL/GenBank/DDBJ databases">
        <title>Multiple horizontal gene transfer events from other fungi enriched the ability of initially mycotrophic Trichoderma (Ascomycota) to feed on dead plant biomass.</title>
        <authorList>
            <consortium name="DOE Joint Genome Institute"/>
            <person name="Aerts A."/>
            <person name="Atanasova L."/>
            <person name="Chenthamara K."/>
            <person name="Zhang J."/>
            <person name="Grujic M."/>
            <person name="Henrissat B."/>
            <person name="Kuo A."/>
            <person name="Salamov A."/>
            <person name="Lipzen A."/>
            <person name="Labutti K."/>
            <person name="Barry K."/>
            <person name="Miao Y."/>
            <person name="Rahimi M.J."/>
            <person name="Shen Q."/>
            <person name="Grigoriev I.V."/>
            <person name="Kubicek C.P."/>
            <person name="Druzhinina I.S."/>
        </authorList>
    </citation>
    <scope>NUCLEOTIDE SEQUENCE [LARGE SCALE GENOMIC DNA]</scope>
    <source>
        <strain evidence="2 3">CBS 433.97</strain>
    </source>
</reference>
<dbReference type="EMBL" id="KZ679268">
    <property type="protein sequence ID" value="PTB37368.1"/>
    <property type="molecule type" value="Genomic_DNA"/>
</dbReference>
<keyword evidence="1" id="KW-0732">Signal</keyword>
<proteinExistence type="predicted"/>
<keyword evidence="3" id="KW-1185">Reference proteome</keyword>
<feature type="signal peptide" evidence="1">
    <location>
        <begin position="1"/>
        <end position="16"/>
    </location>
</feature>